<dbReference type="Pfam" id="PF03179">
    <property type="entry name" value="V-ATPase_G"/>
    <property type="match status" value="1"/>
</dbReference>
<dbReference type="GO" id="GO:0046961">
    <property type="term" value="F:proton-transporting ATPase activity, rotational mechanism"/>
    <property type="evidence" value="ECO:0007669"/>
    <property type="project" value="InterPro"/>
</dbReference>
<dbReference type="PANTHER" id="PTHR12713:SF11">
    <property type="entry name" value="V-TYPE PROTON ATPASE SUBUNIT G"/>
    <property type="match status" value="1"/>
</dbReference>
<dbReference type="STRING" id="983967.A0A1E4T401"/>
<dbReference type="AlphaFoldDB" id="A0A1E4T401"/>
<dbReference type="GO" id="GO:0016887">
    <property type="term" value="F:ATP hydrolysis activity"/>
    <property type="evidence" value="ECO:0007669"/>
    <property type="project" value="TreeGrafter"/>
</dbReference>
<reference evidence="8" key="1">
    <citation type="submission" date="2016-04" db="EMBL/GenBank/DDBJ databases">
        <title>Comparative genomics of biotechnologically important yeasts.</title>
        <authorList>
            <consortium name="DOE Joint Genome Institute"/>
            <person name="Riley R."/>
            <person name="Haridas S."/>
            <person name="Wolfe K.H."/>
            <person name="Lopes M.R."/>
            <person name="Hittinger C.T."/>
            <person name="Goker M."/>
            <person name="Salamov A."/>
            <person name="Wisecaver J."/>
            <person name="Long T.M."/>
            <person name="Aerts A.L."/>
            <person name="Barry K."/>
            <person name="Choi C."/>
            <person name="Clum A."/>
            <person name="Coughlan A.Y."/>
            <person name="Deshpande S."/>
            <person name="Douglass A.P."/>
            <person name="Hanson S.J."/>
            <person name="Klenk H.-P."/>
            <person name="Labutti K."/>
            <person name="Lapidus A."/>
            <person name="Lindquist E."/>
            <person name="Lipzen A."/>
            <person name="Meier-Kolthoff J.P."/>
            <person name="Ohm R.A."/>
            <person name="Otillar R.P."/>
            <person name="Pangilinan J."/>
            <person name="Peng Y."/>
            <person name="Rokas A."/>
            <person name="Rosa C.A."/>
            <person name="Scheuner C."/>
            <person name="Sibirny A.A."/>
            <person name="Slot J.C."/>
            <person name="Stielow J.B."/>
            <person name="Sun H."/>
            <person name="Kurtzman C.P."/>
            <person name="Blackwell M."/>
            <person name="Grigoriev I.V."/>
            <person name="Jeffries T.W."/>
        </authorList>
    </citation>
    <scope>NUCLEOTIDE SEQUENCE [LARGE SCALE GENOMIC DNA]</scope>
    <source>
        <strain evidence="8">NRRL YB-2248</strain>
    </source>
</reference>
<dbReference type="EMBL" id="KV453850">
    <property type="protein sequence ID" value="ODV86465.1"/>
    <property type="molecule type" value="Genomic_DNA"/>
</dbReference>
<dbReference type="NCBIfam" id="TIGR01147">
    <property type="entry name" value="V_ATP_synt_G"/>
    <property type="match status" value="1"/>
</dbReference>
<proteinExistence type="inferred from homology"/>
<dbReference type="GO" id="GO:0000221">
    <property type="term" value="C:vacuolar proton-transporting V-type ATPase, V1 domain"/>
    <property type="evidence" value="ECO:0007669"/>
    <property type="project" value="TreeGrafter"/>
</dbReference>
<evidence type="ECO:0000256" key="4">
    <source>
        <dbReference type="ARBA" id="ARBA00023065"/>
    </source>
</evidence>
<feature type="coiled-coil region" evidence="6">
    <location>
        <begin position="26"/>
        <end position="71"/>
    </location>
</feature>
<dbReference type="Gene3D" id="1.20.5.2950">
    <property type="match status" value="1"/>
</dbReference>
<gene>
    <name evidence="7" type="ORF">CANARDRAFT_27669</name>
</gene>
<organism evidence="7 8">
    <name type="scientific">[Candida] arabinofermentans NRRL YB-2248</name>
    <dbReference type="NCBI Taxonomy" id="983967"/>
    <lineage>
        <taxon>Eukaryota</taxon>
        <taxon>Fungi</taxon>
        <taxon>Dikarya</taxon>
        <taxon>Ascomycota</taxon>
        <taxon>Saccharomycotina</taxon>
        <taxon>Pichiomycetes</taxon>
        <taxon>Pichiales</taxon>
        <taxon>Pichiaceae</taxon>
        <taxon>Ogataea</taxon>
        <taxon>Ogataea/Candida clade</taxon>
    </lineage>
</organism>
<dbReference type="InterPro" id="IPR005124">
    <property type="entry name" value="V-ATPase_G"/>
</dbReference>
<keyword evidence="4 5" id="KW-0406">Ion transport</keyword>
<keyword evidence="6" id="KW-0175">Coiled coil</keyword>
<dbReference type="PANTHER" id="PTHR12713">
    <property type="entry name" value="VACUOLAR ATP SYNTHASE SUBUNIT G"/>
    <property type="match status" value="1"/>
</dbReference>
<sequence>MSGIQSLLKTEKEAQEIVSQARTYRAQKLKAAKLDAQKEIDAYKAKKEAELKQFEDEFSGSNKKLEDEAENQVKDELVKIKKTAEAKKSDVIELLIDSVTQPKPELHINISSKQ</sequence>
<evidence type="ECO:0000313" key="7">
    <source>
        <dbReference type="EMBL" id="ODV86465.1"/>
    </source>
</evidence>
<evidence type="ECO:0000256" key="5">
    <source>
        <dbReference type="RuleBase" id="RU364019"/>
    </source>
</evidence>
<comment type="subunit">
    <text evidence="5">V-ATPase is a heteromultimeric enzyme made up of two complexes: the ATP-hydrolytic V1 complex and the proton translocation V0 complex.</text>
</comment>
<evidence type="ECO:0000256" key="1">
    <source>
        <dbReference type="ARBA" id="ARBA00010066"/>
    </source>
</evidence>
<dbReference type="OrthoDB" id="250802at2759"/>
<keyword evidence="3 5" id="KW-0375">Hydrogen ion transport</keyword>
<protein>
    <recommendedName>
        <fullName evidence="5">V-type proton ATPase subunit G</fullName>
    </recommendedName>
</protein>
<dbReference type="FunFam" id="1.20.5.2950:FF:000001">
    <property type="entry name" value="V-type proton ATPase subunit G"/>
    <property type="match status" value="1"/>
</dbReference>
<accession>A0A1E4T401</accession>
<evidence type="ECO:0000256" key="3">
    <source>
        <dbReference type="ARBA" id="ARBA00022781"/>
    </source>
</evidence>
<evidence type="ECO:0000313" key="8">
    <source>
        <dbReference type="Proteomes" id="UP000094801"/>
    </source>
</evidence>
<evidence type="ECO:0000256" key="2">
    <source>
        <dbReference type="ARBA" id="ARBA00022448"/>
    </source>
</evidence>
<keyword evidence="8" id="KW-1185">Reference proteome</keyword>
<comment type="function">
    <text evidence="5">Subunit of the V1 complex of vacuolar(H+)-ATPase (V-ATPase), a multisubunit enzyme composed of a peripheral complex (V1) that hydrolyzes ATP and a membrane integral complex (V0) that translocates protons. V-ATPase is responsible for acidifying and maintaining the pH of intracellular compartments and in some cell types, is targeted to the plasma membrane, where it is responsible for acidifying the extracellular environment.</text>
</comment>
<dbReference type="Proteomes" id="UP000094801">
    <property type="component" value="Unassembled WGS sequence"/>
</dbReference>
<comment type="similarity">
    <text evidence="1 5">Belongs to the V-ATPase G subunit family.</text>
</comment>
<keyword evidence="2 5" id="KW-0813">Transport</keyword>
<evidence type="ECO:0000256" key="6">
    <source>
        <dbReference type="SAM" id="Coils"/>
    </source>
</evidence>
<name>A0A1E4T401_9ASCO</name>